<evidence type="ECO:0000256" key="1">
    <source>
        <dbReference type="ARBA" id="ARBA00022490"/>
    </source>
</evidence>
<keyword evidence="4 6" id="KW-0949">S-adenosyl-L-methionine</keyword>
<evidence type="ECO:0000256" key="3">
    <source>
        <dbReference type="ARBA" id="ARBA00022679"/>
    </source>
</evidence>
<evidence type="ECO:0000259" key="7">
    <source>
        <dbReference type="PROSITE" id="PS51686"/>
    </source>
</evidence>
<evidence type="ECO:0000313" key="8">
    <source>
        <dbReference type="EMBL" id="BFO71232.1"/>
    </source>
</evidence>
<dbReference type="EMBL" id="AP035785">
    <property type="protein sequence ID" value="BFO71232.1"/>
    <property type="molecule type" value="Genomic_DNA"/>
</dbReference>
<proteinExistence type="inferred from homology"/>
<evidence type="ECO:0000256" key="4">
    <source>
        <dbReference type="ARBA" id="ARBA00022691"/>
    </source>
</evidence>
<dbReference type="InterPro" id="IPR023267">
    <property type="entry name" value="RCMT"/>
</dbReference>
<organism evidence="8">
    <name type="scientific">Prevotella sp. GTC17253</name>
    <dbReference type="NCBI Taxonomy" id="3236793"/>
    <lineage>
        <taxon>Bacteria</taxon>
        <taxon>Pseudomonadati</taxon>
        <taxon>Bacteroidota</taxon>
        <taxon>Bacteroidia</taxon>
        <taxon>Bacteroidales</taxon>
        <taxon>Prevotellaceae</taxon>
        <taxon>Prevotella</taxon>
    </lineage>
</organism>
<dbReference type="PANTHER" id="PTHR22807">
    <property type="entry name" value="NOP2 YEAST -RELATED NOL1/NOP2/FMU SUN DOMAIN-CONTAINING"/>
    <property type="match status" value="1"/>
</dbReference>
<dbReference type="Pfam" id="PF13636">
    <property type="entry name" value="Methyltranf_PUA"/>
    <property type="match status" value="1"/>
</dbReference>
<dbReference type="AlphaFoldDB" id="A0AB33IV30"/>
<accession>A0AB33IV30</accession>
<dbReference type="InterPro" id="IPR029063">
    <property type="entry name" value="SAM-dependent_MTases_sf"/>
</dbReference>
<name>A0AB33IV30_9BACT</name>
<dbReference type="PANTHER" id="PTHR22807:SF30">
    <property type="entry name" value="28S RRNA (CYTOSINE(4447)-C(5))-METHYLTRANSFERASE-RELATED"/>
    <property type="match status" value="1"/>
</dbReference>
<protein>
    <submittedName>
        <fullName evidence="8">rRNA cytosine-C5-methyltransferase</fullName>
    </submittedName>
</protein>
<feature type="binding site" evidence="6">
    <location>
        <begin position="110"/>
        <end position="116"/>
    </location>
    <ligand>
        <name>S-adenosyl-L-methionine</name>
        <dbReference type="ChEBI" id="CHEBI:59789"/>
    </ligand>
</feature>
<gene>
    <name evidence="8" type="ORF">GTC17253_11980</name>
</gene>
<dbReference type="PRINTS" id="PR02008">
    <property type="entry name" value="RCMTFAMILY"/>
</dbReference>
<keyword evidence="2 6" id="KW-0489">Methyltransferase</keyword>
<dbReference type="GO" id="GO:0001510">
    <property type="term" value="P:RNA methylation"/>
    <property type="evidence" value="ECO:0007669"/>
    <property type="project" value="InterPro"/>
</dbReference>
<dbReference type="Gene3D" id="3.30.70.1170">
    <property type="entry name" value="Sun protein, domain 3"/>
    <property type="match status" value="1"/>
</dbReference>
<dbReference type="GO" id="GO:0003723">
    <property type="term" value="F:RNA binding"/>
    <property type="evidence" value="ECO:0007669"/>
    <property type="project" value="UniProtKB-UniRule"/>
</dbReference>
<dbReference type="InterPro" id="IPR027391">
    <property type="entry name" value="Nol1_Nop2_Fmu_2"/>
</dbReference>
<dbReference type="Pfam" id="PF01189">
    <property type="entry name" value="Methyltr_RsmB-F"/>
    <property type="match status" value="1"/>
</dbReference>
<feature type="active site" description="Nucleophile" evidence="6">
    <location>
        <position position="231"/>
    </location>
</feature>
<sequence>MNLPHDFEQQTQALMGEELFQTLRKGLEETPPTSIRLNPLKTAGHKVSIPLADGRVPWCEQGMYLQSRPNFTFDPLLHSGAYYVQEAGSMFLDHVMRQYVHHPVIMLDLCAAPGGKSTAARAALPAGSVLFSNEPIHVRANVLAENIQKFGHPDCIVTNNYPRDYCKAGILFDVVLADVPCSGEGMFRKDEGAISEWSMQNVAQCQALQLDIIRDIWPCLRPGGLLIYSTCTFNSREDEENVNTIIAELGAEILPVAIEDGWNITGSLLDERPVYRFIPGKTRSEGLFMAVLRKPGEAEETGRKPQKASRKSDAVKGMEHWLQGDFTFLENKGLIRAVPTVWYGVYAMAVKALKVIHAGVAIGTQKGRDIIPDQSLALSIALHEDAFPRIEIDEFTALAYLRKEAIMLPAEAPRGFVLLTYQQLPLGFVKNIGNRANNLYPQEWRIKSSHIPEENTHAICLHDD</sequence>
<feature type="binding site" evidence="6">
    <location>
        <position position="134"/>
    </location>
    <ligand>
        <name>S-adenosyl-L-methionine</name>
        <dbReference type="ChEBI" id="CHEBI:59789"/>
    </ligand>
</feature>
<dbReference type="SUPFAM" id="SSF53335">
    <property type="entry name" value="S-adenosyl-L-methionine-dependent methyltransferases"/>
    <property type="match status" value="1"/>
</dbReference>
<keyword evidence="1" id="KW-0963">Cytoplasm</keyword>
<dbReference type="InterPro" id="IPR049560">
    <property type="entry name" value="MeTrfase_RsmB-F_NOP2_cat"/>
</dbReference>
<dbReference type="InterPro" id="IPR001678">
    <property type="entry name" value="MeTrfase_RsmB-F_NOP2_dom"/>
</dbReference>
<dbReference type="GO" id="GO:0008173">
    <property type="term" value="F:RNA methyltransferase activity"/>
    <property type="evidence" value="ECO:0007669"/>
    <property type="project" value="InterPro"/>
</dbReference>
<keyword evidence="5 6" id="KW-0694">RNA-binding</keyword>
<feature type="domain" description="SAM-dependent MTase RsmB/NOP-type" evidence="7">
    <location>
        <begin position="11"/>
        <end position="295"/>
    </location>
</feature>
<evidence type="ECO:0000256" key="5">
    <source>
        <dbReference type="ARBA" id="ARBA00022884"/>
    </source>
</evidence>
<evidence type="ECO:0000256" key="2">
    <source>
        <dbReference type="ARBA" id="ARBA00022603"/>
    </source>
</evidence>
<dbReference type="Gene3D" id="3.40.50.150">
    <property type="entry name" value="Vaccinia Virus protein VP39"/>
    <property type="match status" value="1"/>
</dbReference>
<dbReference type="InterPro" id="IPR031341">
    <property type="entry name" value="Methyltr_RsmF_N"/>
</dbReference>
<reference evidence="8" key="1">
    <citation type="submission" date="2024-07" db="EMBL/GenBank/DDBJ databases">
        <title>Complete genome sequence of Prevotella sp. YM-2024 GTC17253.</title>
        <authorList>
            <person name="Hayashi M."/>
            <person name="Muto Y."/>
            <person name="Tanaka K."/>
            <person name="Niwa H."/>
        </authorList>
    </citation>
    <scope>NUCLEOTIDE SEQUENCE</scope>
    <source>
        <strain evidence="8">GTC17253</strain>
    </source>
</reference>
<comment type="caution">
    <text evidence="6">Lacks conserved residue(s) required for the propagation of feature annotation.</text>
</comment>
<feature type="binding site" evidence="6">
    <location>
        <position position="178"/>
    </location>
    <ligand>
        <name>S-adenosyl-L-methionine</name>
        <dbReference type="ChEBI" id="CHEBI:59789"/>
    </ligand>
</feature>
<dbReference type="Gene3D" id="2.30.130.60">
    <property type="match status" value="1"/>
</dbReference>
<comment type="similarity">
    <text evidence="6">Belongs to the class I-like SAM-binding methyltransferase superfamily. RsmB/NOP family.</text>
</comment>
<dbReference type="PROSITE" id="PS51686">
    <property type="entry name" value="SAM_MT_RSMB_NOP"/>
    <property type="match status" value="1"/>
</dbReference>
<dbReference type="Pfam" id="PF17125">
    <property type="entry name" value="Methyltr_RsmF_N"/>
    <property type="match status" value="1"/>
</dbReference>
<keyword evidence="3 6" id="KW-0808">Transferase</keyword>
<evidence type="ECO:0000256" key="6">
    <source>
        <dbReference type="PROSITE-ProRule" id="PRU01023"/>
    </source>
</evidence>